<evidence type="ECO:0008006" key="12">
    <source>
        <dbReference type="Google" id="ProtNLM"/>
    </source>
</evidence>
<dbReference type="GO" id="GO:0015031">
    <property type="term" value="P:protein transport"/>
    <property type="evidence" value="ECO:0007669"/>
    <property type="project" value="UniProtKB-KW"/>
</dbReference>
<evidence type="ECO:0000259" key="9">
    <source>
        <dbReference type="Pfam" id="PF17171"/>
    </source>
</evidence>
<evidence type="ECO:0000256" key="1">
    <source>
        <dbReference type="ARBA" id="ARBA00004294"/>
    </source>
</evidence>
<dbReference type="EMBL" id="CAJFCW020000003">
    <property type="protein sequence ID" value="CAG9108462.1"/>
    <property type="molecule type" value="Genomic_DNA"/>
</dbReference>
<dbReference type="Pfam" id="PF10568">
    <property type="entry name" value="Tom37"/>
    <property type="match status" value="1"/>
</dbReference>
<comment type="subcellular location">
    <subcellularLocation>
        <location evidence="1">Mitochondrion outer membrane</location>
    </subcellularLocation>
</comment>
<evidence type="ECO:0000259" key="8">
    <source>
        <dbReference type="Pfam" id="PF10568"/>
    </source>
</evidence>
<gene>
    <name evidence="10" type="ORF">BOKJ2_LOCUS7259</name>
</gene>
<dbReference type="InterPro" id="IPR033468">
    <property type="entry name" value="Metaxin_GST"/>
</dbReference>
<evidence type="ECO:0000313" key="10">
    <source>
        <dbReference type="EMBL" id="CAD5217771.1"/>
    </source>
</evidence>
<evidence type="ECO:0000313" key="11">
    <source>
        <dbReference type="Proteomes" id="UP000614601"/>
    </source>
</evidence>
<organism evidence="10 11">
    <name type="scientific">Bursaphelenchus okinawaensis</name>
    <dbReference type="NCBI Taxonomy" id="465554"/>
    <lineage>
        <taxon>Eukaryota</taxon>
        <taxon>Metazoa</taxon>
        <taxon>Ecdysozoa</taxon>
        <taxon>Nematoda</taxon>
        <taxon>Chromadorea</taxon>
        <taxon>Rhabditida</taxon>
        <taxon>Tylenchina</taxon>
        <taxon>Tylenchomorpha</taxon>
        <taxon>Aphelenchoidea</taxon>
        <taxon>Aphelenchoididae</taxon>
        <taxon>Bursaphelenchus</taxon>
    </lineage>
</organism>
<feature type="domain" description="Mitochondrial outer membrane transport complex Sam37/metaxin N-terminal" evidence="8">
    <location>
        <begin position="32"/>
        <end position="153"/>
    </location>
</feature>
<dbReference type="GO" id="GO:0007005">
    <property type="term" value="P:mitochondrion organization"/>
    <property type="evidence" value="ECO:0007669"/>
    <property type="project" value="TreeGrafter"/>
</dbReference>
<evidence type="ECO:0000256" key="6">
    <source>
        <dbReference type="ARBA" id="ARBA00023128"/>
    </source>
</evidence>
<keyword evidence="4" id="KW-1000">Mitochondrion outer membrane</keyword>
<dbReference type="Proteomes" id="UP000783686">
    <property type="component" value="Unassembled WGS sequence"/>
</dbReference>
<evidence type="ECO:0000256" key="5">
    <source>
        <dbReference type="ARBA" id="ARBA00022927"/>
    </source>
</evidence>
<sequence>MGDKVTSSEWIDAELFQPFQHEQALLYEHAECVATRAFLKMVNLPFSLEQRPNAEFMSPDGTVPFLKLQKTLIYGFSNIVDFVAQKGIKLANTLSDAEIADMNALMALIRDNLLNAEKYFCWKDASNYSTVTRKRYGSVYPIPLKWWLPYLKRNELIGQLNDLGYGQKSITEIVKKGETCFNALSVKLGNQKYLMGDEPTELDALAFGHIFSLLTTELPSMHLTHALRRHENLVRFCCSVDEEFFA</sequence>
<dbReference type="SFLD" id="SFLDS00019">
    <property type="entry name" value="Glutathione_Transferase_(cytos"/>
    <property type="match status" value="1"/>
</dbReference>
<reference evidence="10" key="1">
    <citation type="submission" date="2020-09" db="EMBL/GenBank/DDBJ databases">
        <authorList>
            <person name="Kikuchi T."/>
        </authorList>
    </citation>
    <scope>NUCLEOTIDE SEQUENCE</scope>
    <source>
        <strain evidence="10">SH1</strain>
    </source>
</reference>
<evidence type="ECO:0000256" key="2">
    <source>
        <dbReference type="ARBA" id="ARBA00009170"/>
    </source>
</evidence>
<dbReference type="PANTHER" id="PTHR12289:SF38">
    <property type="entry name" value="METAXIN-2"/>
    <property type="match status" value="1"/>
</dbReference>
<dbReference type="EMBL" id="CAJFDH010000003">
    <property type="protein sequence ID" value="CAD5217771.1"/>
    <property type="molecule type" value="Genomic_DNA"/>
</dbReference>
<dbReference type="Pfam" id="PF17171">
    <property type="entry name" value="GST_C_6"/>
    <property type="match status" value="1"/>
</dbReference>
<keyword evidence="6" id="KW-0496">Mitochondrion</keyword>
<keyword evidence="5" id="KW-0653">Protein transport</keyword>
<dbReference type="InterPro" id="IPR050931">
    <property type="entry name" value="Mito_Protein_Transport_Metaxin"/>
</dbReference>
<evidence type="ECO:0000256" key="4">
    <source>
        <dbReference type="ARBA" id="ARBA00022787"/>
    </source>
</evidence>
<evidence type="ECO:0000256" key="3">
    <source>
        <dbReference type="ARBA" id="ARBA00022448"/>
    </source>
</evidence>
<keyword evidence="7" id="KW-0472">Membrane</keyword>
<comment type="similarity">
    <text evidence="2">Belongs to the metaxin family.</text>
</comment>
<name>A0A811KR31_9BILA</name>
<dbReference type="AlphaFoldDB" id="A0A811KR31"/>
<comment type="caution">
    <text evidence="10">The sequence shown here is derived from an EMBL/GenBank/DDBJ whole genome shotgun (WGS) entry which is preliminary data.</text>
</comment>
<keyword evidence="11" id="KW-1185">Reference proteome</keyword>
<dbReference type="InterPro" id="IPR036282">
    <property type="entry name" value="Glutathione-S-Trfase_C_sf"/>
</dbReference>
<accession>A0A811KR31</accession>
<dbReference type="SUPFAM" id="SSF47616">
    <property type="entry name" value="GST C-terminal domain-like"/>
    <property type="match status" value="1"/>
</dbReference>
<dbReference type="Proteomes" id="UP000614601">
    <property type="component" value="Unassembled WGS sequence"/>
</dbReference>
<proteinExistence type="inferred from homology"/>
<evidence type="ECO:0000256" key="7">
    <source>
        <dbReference type="ARBA" id="ARBA00023136"/>
    </source>
</evidence>
<dbReference type="GO" id="GO:0001401">
    <property type="term" value="C:SAM complex"/>
    <property type="evidence" value="ECO:0007669"/>
    <property type="project" value="InterPro"/>
</dbReference>
<dbReference type="PANTHER" id="PTHR12289">
    <property type="entry name" value="METAXIN RELATED"/>
    <property type="match status" value="1"/>
</dbReference>
<dbReference type="InterPro" id="IPR040079">
    <property type="entry name" value="Glutathione_S-Trfase"/>
</dbReference>
<dbReference type="InterPro" id="IPR019564">
    <property type="entry name" value="Sam37/metaxin_N"/>
</dbReference>
<keyword evidence="3" id="KW-0813">Transport</keyword>
<dbReference type="SFLD" id="SFLDG01180">
    <property type="entry name" value="SUF1"/>
    <property type="match status" value="1"/>
</dbReference>
<dbReference type="OrthoDB" id="198787at2759"/>
<protein>
    <recommendedName>
        <fullName evidence="12">GST C-terminal domain-containing protein</fullName>
    </recommendedName>
</protein>
<feature type="domain" description="Metaxin glutathione S-transferase" evidence="9">
    <location>
        <begin position="178"/>
        <end position="237"/>
    </location>
</feature>